<dbReference type="Proteomes" id="UP000662703">
    <property type="component" value="Unassembled WGS sequence"/>
</dbReference>
<evidence type="ECO:0000256" key="1">
    <source>
        <dbReference type="SAM" id="MobiDB-lite"/>
    </source>
</evidence>
<feature type="domain" description="DUF2007" evidence="3">
    <location>
        <begin position="1"/>
        <end position="67"/>
    </location>
</feature>
<dbReference type="Pfam" id="PF09413">
    <property type="entry name" value="DUF2007"/>
    <property type="match status" value="1"/>
</dbReference>
<dbReference type="InterPro" id="IPR018551">
    <property type="entry name" value="DUF2007"/>
</dbReference>
<comment type="caution">
    <text evidence="4">The sequence shown here is derived from an EMBL/GenBank/DDBJ whole genome shotgun (WGS) entry which is preliminary data.</text>
</comment>
<feature type="region of interest" description="Disordered" evidence="1">
    <location>
        <begin position="65"/>
        <end position="95"/>
    </location>
</feature>
<feature type="transmembrane region" description="Helical" evidence="2">
    <location>
        <begin position="97"/>
        <end position="117"/>
    </location>
</feature>
<dbReference type="Gene3D" id="3.30.70.790">
    <property type="entry name" value="UreE, C-terminal domain"/>
    <property type="match status" value="1"/>
</dbReference>
<evidence type="ECO:0000259" key="3">
    <source>
        <dbReference type="Pfam" id="PF09413"/>
    </source>
</evidence>
<dbReference type="InterPro" id="IPR011322">
    <property type="entry name" value="N-reg_PII-like_a/b"/>
</dbReference>
<keyword evidence="2" id="KW-1133">Transmembrane helix</keyword>
<dbReference type="EMBL" id="ARXX01000014">
    <property type="protein sequence ID" value="MBF5055933.1"/>
    <property type="molecule type" value="Genomic_DNA"/>
</dbReference>
<reference evidence="4 5" key="1">
    <citation type="submission" date="2012-09" db="EMBL/GenBank/DDBJ databases">
        <title>Genome Sequence of alkane-degrading Bacterium Alcanivorax sp. 521-1.</title>
        <authorList>
            <person name="Lai Q."/>
            <person name="Shao Z."/>
        </authorList>
    </citation>
    <scope>NUCLEOTIDE SEQUENCE [LARGE SCALE GENOMIC DNA]</scope>
    <source>
        <strain evidence="4 5">521-1</strain>
    </source>
</reference>
<name>A0ABS0AP64_9GAMM</name>
<keyword evidence="5" id="KW-1185">Reference proteome</keyword>
<evidence type="ECO:0000313" key="5">
    <source>
        <dbReference type="Proteomes" id="UP000662703"/>
    </source>
</evidence>
<evidence type="ECO:0000256" key="2">
    <source>
        <dbReference type="SAM" id="Phobius"/>
    </source>
</evidence>
<dbReference type="RefSeq" id="WP_194296943.1">
    <property type="nucleotide sequence ID" value="NZ_ARXX01000014.1"/>
</dbReference>
<organism evidence="4 5">
    <name type="scientific">Alloalcanivorax profundimaris</name>
    <dbReference type="NCBI Taxonomy" id="2735259"/>
    <lineage>
        <taxon>Bacteria</taxon>
        <taxon>Pseudomonadati</taxon>
        <taxon>Pseudomonadota</taxon>
        <taxon>Gammaproteobacteria</taxon>
        <taxon>Oceanospirillales</taxon>
        <taxon>Alcanivoracaceae</taxon>
        <taxon>Alloalcanivorax</taxon>
    </lineage>
</organism>
<proteinExistence type="predicted"/>
<sequence>MKRVYEARDGLEAHMVAGLMEQAGIMAQVRGDMLQGAVGELPAAGLASVWVADDDEARARAVVRDFEAEQPPNPEPGARQRLRESVRGEGAGDTGRAFRNGLLVGVVLGGLVMAWLLTL</sequence>
<keyword evidence="2" id="KW-0472">Membrane</keyword>
<evidence type="ECO:0000313" key="4">
    <source>
        <dbReference type="EMBL" id="MBF5055933.1"/>
    </source>
</evidence>
<accession>A0ABS0AP64</accession>
<protein>
    <recommendedName>
        <fullName evidence="3">DUF2007 domain-containing protein</fullName>
    </recommendedName>
</protein>
<dbReference type="SUPFAM" id="SSF54913">
    <property type="entry name" value="GlnB-like"/>
    <property type="match status" value="1"/>
</dbReference>
<keyword evidence="2" id="KW-0812">Transmembrane</keyword>
<gene>
    <name evidence="4" type="ORF">Y5W_01227</name>
</gene>